<reference evidence="1" key="1">
    <citation type="submission" date="2023-07" db="EMBL/GenBank/DDBJ databases">
        <title>draft genome sequence of fig (Ficus carica).</title>
        <authorList>
            <person name="Takahashi T."/>
            <person name="Nishimura K."/>
        </authorList>
    </citation>
    <scope>NUCLEOTIDE SEQUENCE</scope>
</reference>
<gene>
    <name evidence="1" type="ORF">TIFTF001_039248</name>
</gene>
<sequence>MPTPSHSHTHLSLLGSHRHDMYSSLMDPGAEINYPLVPAHSDAPIGEEIKNDGSVVGLLPPRCIAPSGFHPLQEIPMLPLIGVWAVSQSQCD</sequence>
<dbReference type="AlphaFoldDB" id="A0AA88JDR0"/>
<proteinExistence type="predicted"/>
<accession>A0AA88JDR0</accession>
<keyword evidence="2" id="KW-1185">Reference proteome</keyword>
<evidence type="ECO:0000313" key="2">
    <source>
        <dbReference type="Proteomes" id="UP001187192"/>
    </source>
</evidence>
<dbReference type="Proteomes" id="UP001187192">
    <property type="component" value="Unassembled WGS sequence"/>
</dbReference>
<name>A0AA88JDR0_FICCA</name>
<organism evidence="1 2">
    <name type="scientific">Ficus carica</name>
    <name type="common">Common fig</name>
    <dbReference type="NCBI Taxonomy" id="3494"/>
    <lineage>
        <taxon>Eukaryota</taxon>
        <taxon>Viridiplantae</taxon>
        <taxon>Streptophyta</taxon>
        <taxon>Embryophyta</taxon>
        <taxon>Tracheophyta</taxon>
        <taxon>Spermatophyta</taxon>
        <taxon>Magnoliopsida</taxon>
        <taxon>eudicotyledons</taxon>
        <taxon>Gunneridae</taxon>
        <taxon>Pentapetalae</taxon>
        <taxon>rosids</taxon>
        <taxon>fabids</taxon>
        <taxon>Rosales</taxon>
        <taxon>Moraceae</taxon>
        <taxon>Ficeae</taxon>
        <taxon>Ficus</taxon>
    </lineage>
</organism>
<comment type="caution">
    <text evidence="1">The sequence shown here is derived from an EMBL/GenBank/DDBJ whole genome shotgun (WGS) entry which is preliminary data.</text>
</comment>
<protein>
    <submittedName>
        <fullName evidence="1">Uncharacterized protein</fullName>
    </submittedName>
</protein>
<evidence type="ECO:0000313" key="1">
    <source>
        <dbReference type="EMBL" id="GMN70204.1"/>
    </source>
</evidence>
<dbReference type="EMBL" id="BTGU01001062">
    <property type="protein sequence ID" value="GMN70204.1"/>
    <property type="molecule type" value="Genomic_DNA"/>
</dbReference>